<dbReference type="Proteomes" id="UP001501115">
    <property type="component" value="Unassembled WGS sequence"/>
</dbReference>
<evidence type="ECO:0000313" key="2">
    <source>
        <dbReference type="Proteomes" id="UP001501115"/>
    </source>
</evidence>
<protein>
    <submittedName>
        <fullName evidence="1">DUF6214 family protein</fullName>
    </submittedName>
</protein>
<dbReference type="InterPro" id="IPR046186">
    <property type="entry name" value="DUF6214"/>
</dbReference>
<keyword evidence="2" id="KW-1185">Reference proteome</keyword>
<organism evidence="1 2">
    <name type="scientific">Streptomyces venetus</name>
    <dbReference type="NCBI Taxonomy" id="1701086"/>
    <lineage>
        <taxon>Bacteria</taxon>
        <taxon>Bacillati</taxon>
        <taxon>Actinomycetota</taxon>
        <taxon>Actinomycetes</taxon>
        <taxon>Kitasatosporales</taxon>
        <taxon>Streptomycetaceae</taxon>
        <taxon>Streptomyces</taxon>
    </lineage>
</organism>
<reference evidence="2" key="1">
    <citation type="journal article" date="2019" name="Int. J. Syst. Evol. Microbiol.">
        <title>The Global Catalogue of Microorganisms (GCM) 10K type strain sequencing project: providing services to taxonomists for standard genome sequencing and annotation.</title>
        <authorList>
            <consortium name="The Broad Institute Genomics Platform"/>
            <consortium name="The Broad Institute Genome Sequencing Center for Infectious Disease"/>
            <person name="Wu L."/>
            <person name="Ma J."/>
        </authorList>
    </citation>
    <scope>NUCLEOTIDE SEQUENCE [LARGE SCALE GENOMIC DNA]</scope>
    <source>
        <strain evidence="2">JCM 31290</strain>
    </source>
</reference>
<comment type="caution">
    <text evidence="1">The sequence shown here is derived from an EMBL/GenBank/DDBJ whole genome shotgun (WGS) entry which is preliminary data.</text>
</comment>
<sequence length="151" mass="16317">MRPAWEVRENQDATRWFDVRLAFTDGACVDALAVVTGGSVGVEEVRAEPALSLDDLAVLADWIEEPLAEACGAAAQTAGSHGGQGRRARQDWPRGAEGRWLVAQEYRAAQRNGSDPVLAVMCATGHSRRTSLRLIGQARDAGLLAPRRARR</sequence>
<evidence type="ECO:0000313" key="1">
    <source>
        <dbReference type="EMBL" id="GAA4312182.1"/>
    </source>
</evidence>
<proteinExistence type="predicted"/>
<name>A0ABP8FW19_9ACTN</name>
<accession>A0ABP8FW19</accession>
<dbReference type="Pfam" id="PF19720">
    <property type="entry name" value="DUF6214"/>
    <property type="match status" value="1"/>
</dbReference>
<dbReference type="EMBL" id="BAABET010000004">
    <property type="protein sequence ID" value="GAA4312182.1"/>
    <property type="molecule type" value="Genomic_DNA"/>
</dbReference>
<gene>
    <name evidence="1" type="ORF">GCM10023086_32640</name>
</gene>